<dbReference type="Proteomes" id="UP000271098">
    <property type="component" value="Unassembled WGS sequence"/>
</dbReference>
<organism evidence="3">
    <name type="scientific">Gongylonema pulchrum</name>
    <dbReference type="NCBI Taxonomy" id="637853"/>
    <lineage>
        <taxon>Eukaryota</taxon>
        <taxon>Metazoa</taxon>
        <taxon>Ecdysozoa</taxon>
        <taxon>Nematoda</taxon>
        <taxon>Chromadorea</taxon>
        <taxon>Rhabditida</taxon>
        <taxon>Spirurina</taxon>
        <taxon>Spiruromorpha</taxon>
        <taxon>Spiruroidea</taxon>
        <taxon>Gongylonematidae</taxon>
        <taxon>Gongylonema</taxon>
    </lineage>
</organism>
<reference evidence="3" key="1">
    <citation type="submission" date="2016-06" db="UniProtKB">
        <authorList>
            <consortium name="WormBaseParasite"/>
        </authorList>
    </citation>
    <scope>IDENTIFICATION</scope>
</reference>
<keyword evidence="2" id="KW-1185">Reference proteome</keyword>
<reference evidence="1 2" key="2">
    <citation type="submission" date="2018-11" db="EMBL/GenBank/DDBJ databases">
        <authorList>
            <consortium name="Pathogen Informatics"/>
        </authorList>
    </citation>
    <scope>NUCLEOTIDE SEQUENCE [LARGE SCALE GENOMIC DNA]</scope>
</reference>
<dbReference type="EMBL" id="UYRT01089757">
    <property type="protein sequence ID" value="VDN35298.1"/>
    <property type="molecule type" value="Genomic_DNA"/>
</dbReference>
<evidence type="ECO:0000313" key="2">
    <source>
        <dbReference type="Proteomes" id="UP000271098"/>
    </source>
</evidence>
<evidence type="ECO:0000313" key="3">
    <source>
        <dbReference type="WBParaSite" id="GPUH_0002012301-mRNA-1"/>
    </source>
</evidence>
<name>A0A183EGK7_9BILA</name>
<sequence length="73" mass="8111">MEENLYTDAFLEEVLLKMQPPKPQKVLTSQAIVQMVVLVDGGAVMMCAREHGFVTTGFITVIAVPRVHFASLY</sequence>
<dbReference type="AlphaFoldDB" id="A0A183EGK7"/>
<protein>
    <submittedName>
        <fullName evidence="3">RT_RNaseH_2 domain-containing protein</fullName>
    </submittedName>
</protein>
<evidence type="ECO:0000313" key="1">
    <source>
        <dbReference type="EMBL" id="VDN35298.1"/>
    </source>
</evidence>
<gene>
    <name evidence="1" type="ORF">GPUH_LOCUS20097</name>
</gene>
<dbReference type="WBParaSite" id="GPUH_0002012301-mRNA-1">
    <property type="protein sequence ID" value="GPUH_0002012301-mRNA-1"/>
    <property type="gene ID" value="GPUH_0002012301"/>
</dbReference>
<accession>A0A183EGK7</accession>
<proteinExistence type="predicted"/>